<reference evidence="1 2" key="1">
    <citation type="submission" date="2019-12" db="EMBL/GenBank/DDBJ databases">
        <authorList>
            <person name="Huq M.A."/>
        </authorList>
    </citation>
    <scope>NUCLEOTIDE SEQUENCE [LARGE SCALE GENOMIC DNA]</scope>
    <source>
        <strain evidence="1 2">MAH-18</strain>
    </source>
</reference>
<sequence length="297" mass="29888">MTAQQLRAILAGPDLVHFPGVYDAVSARLAARAGIRGAHLSGAVASAVELGLPDLGFVHAADIARVARAVVPALDGLPLLADADTGYGNALQARATARAYAAAGIAGLHLEDQVAPKRCGHLAGKQVVDVAEAAARVRAAVEAHHDGATDVVVVARTDALGVEGVASATERCVAFAEAGADAVFVEGAGLPDLALVVEGVTRAAGSCPPLVVNRSEAAGNEAPLDQAALRELGVRVVIHPVSALLAAARAQAAVYAAIAADGDAGSVDRLGWDDLTTLVGLPDLLTLEQRYAAGDAR</sequence>
<comment type="caution">
    <text evidence="1">The sequence shown here is derived from an EMBL/GenBank/DDBJ whole genome shotgun (WGS) entry which is preliminary data.</text>
</comment>
<dbReference type="InterPro" id="IPR039556">
    <property type="entry name" value="ICL/PEPM"/>
</dbReference>
<dbReference type="PROSITE" id="PS00161">
    <property type="entry name" value="ISOCITRATE_LYASE"/>
    <property type="match status" value="1"/>
</dbReference>
<gene>
    <name evidence="1" type="ORF">GON03_04755</name>
</gene>
<dbReference type="PANTHER" id="PTHR42905">
    <property type="entry name" value="PHOSPHOENOLPYRUVATE CARBOXYLASE"/>
    <property type="match status" value="1"/>
</dbReference>
<dbReference type="SUPFAM" id="SSF51621">
    <property type="entry name" value="Phosphoenolpyruvate/pyruvate domain"/>
    <property type="match status" value="1"/>
</dbReference>
<dbReference type="InterPro" id="IPR015813">
    <property type="entry name" value="Pyrv/PenolPyrv_kinase-like_dom"/>
</dbReference>
<dbReference type="Pfam" id="PF13714">
    <property type="entry name" value="PEP_mutase"/>
    <property type="match status" value="1"/>
</dbReference>
<evidence type="ECO:0000313" key="1">
    <source>
        <dbReference type="EMBL" id="MVQ48479.1"/>
    </source>
</evidence>
<dbReference type="RefSeq" id="WP_157340701.1">
    <property type="nucleotide sequence ID" value="NZ_WSEK01000004.1"/>
</dbReference>
<keyword evidence="1" id="KW-0456">Lyase</keyword>
<keyword evidence="2" id="KW-1185">Reference proteome</keyword>
<dbReference type="Gene3D" id="3.20.20.60">
    <property type="entry name" value="Phosphoenolpyruvate-binding domains"/>
    <property type="match status" value="1"/>
</dbReference>
<dbReference type="EMBL" id="WSEK01000004">
    <property type="protein sequence ID" value="MVQ48479.1"/>
    <property type="molecule type" value="Genomic_DNA"/>
</dbReference>
<dbReference type="PANTHER" id="PTHR42905:SF5">
    <property type="entry name" value="CARBOXYVINYL-CARBOXYPHOSPHONATE PHOSPHORYLMUTASE, CHLOROPLASTIC"/>
    <property type="match status" value="1"/>
</dbReference>
<dbReference type="Proteomes" id="UP000473525">
    <property type="component" value="Unassembled WGS sequence"/>
</dbReference>
<name>A0A6L6XMK7_9ACTN</name>
<dbReference type="InterPro" id="IPR018523">
    <property type="entry name" value="Isocitrate_lyase_ph_CS"/>
</dbReference>
<organism evidence="1 2">
    <name type="scientific">Nocardioides agri</name>
    <dbReference type="NCBI Taxonomy" id="2682843"/>
    <lineage>
        <taxon>Bacteria</taxon>
        <taxon>Bacillati</taxon>
        <taxon>Actinomycetota</taxon>
        <taxon>Actinomycetes</taxon>
        <taxon>Propionibacteriales</taxon>
        <taxon>Nocardioidaceae</taxon>
        <taxon>Nocardioides</taxon>
    </lineage>
</organism>
<dbReference type="GO" id="GO:0016833">
    <property type="term" value="F:oxo-acid-lyase activity"/>
    <property type="evidence" value="ECO:0007669"/>
    <property type="project" value="UniProtKB-ARBA"/>
</dbReference>
<proteinExistence type="predicted"/>
<protein>
    <submittedName>
        <fullName evidence="1">Methylisocitrate lyase</fullName>
    </submittedName>
</protein>
<evidence type="ECO:0000313" key="2">
    <source>
        <dbReference type="Proteomes" id="UP000473525"/>
    </source>
</evidence>
<accession>A0A6L6XMK7</accession>
<dbReference type="InterPro" id="IPR040442">
    <property type="entry name" value="Pyrv_kinase-like_dom_sf"/>
</dbReference>
<dbReference type="CDD" id="cd00377">
    <property type="entry name" value="ICL_PEPM"/>
    <property type="match status" value="1"/>
</dbReference>
<dbReference type="AlphaFoldDB" id="A0A6L6XMK7"/>